<feature type="transmembrane region" description="Helical" evidence="2">
    <location>
        <begin position="116"/>
        <end position="137"/>
    </location>
</feature>
<feature type="compositionally biased region" description="Low complexity" evidence="1">
    <location>
        <begin position="294"/>
        <end position="311"/>
    </location>
</feature>
<keyword evidence="2" id="KW-0812">Transmembrane</keyword>
<feature type="compositionally biased region" description="Basic and acidic residues" evidence="1">
    <location>
        <begin position="348"/>
        <end position="363"/>
    </location>
</feature>
<dbReference type="EMBL" id="JABEYC010000092">
    <property type="protein sequence ID" value="KAF4982920.1"/>
    <property type="molecule type" value="Genomic_DNA"/>
</dbReference>
<feature type="compositionally biased region" description="Polar residues" evidence="1">
    <location>
        <begin position="250"/>
        <end position="265"/>
    </location>
</feature>
<dbReference type="Proteomes" id="UP000635477">
    <property type="component" value="Unassembled WGS sequence"/>
</dbReference>
<reference evidence="3" key="1">
    <citation type="journal article" date="2020" name="BMC Genomics">
        <title>Correction to: Identification and distribution of gene clusters required for synthesis of sphingolipid metabolism inhibitors in diverse species of the filamentous fungus Fusarium.</title>
        <authorList>
            <person name="Kim H.S."/>
            <person name="Lohmar J.M."/>
            <person name="Busman M."/>
            <person name="Brown D.W."/>
            <person name="Naumann T.A."/>
            <person name="Divon H.H."/>
            <person name="Lysoe E."/>
            <person name="Uhlig S."/>
            <person name="Proctor R.H."/>
        </authorList>
    </citation>
    <scope>NUCLEOTIDE SEQUENCE</scope>
    <source>
        <strain evidence="3">NRRL 22465</strain>
    </source>
</reference>
<reference evidence="3" key="2">
    <citation type="submission" date="2020-05" db="EMBL/GenBank/DDBJ databases">
        <authorList>
            <person name="Kim H.-S."/>
            <person name="Proctor R.H."/>
            <person name="Brown D.W."/>
        </authorList>
    </citation>
    <scope>NUCLEOTIDE SEQUENCE</scope>
    <source>
        <strain evidence="3">NRRL 22465</strain>
    </source>
</reference>
<keyword evidence="2" id="KW-0472">Membrane</keyword>
<dbReference type="AlphaFoldDB" id="A0A8H4USI6"/>
<proteinExistence type="predicted"/>
<evidence type="ECO:0000256" key="1">
    <source>
        <dbReference type="SAM" id="MobiDB-lite"/>
    </source>
</evidence>
<feature type="compositionally biased region" description="Low complexity" evidence="1">
    <location>
        <begin position="335"/>
        <end position="347"/>
    </location>
</feature>
<evidence type="ECO:0000313" key="4">
    <source>
        <dbReference type="Proteomes" id="UP000635477"/>
    </source>
</evidence>
<feature type="region of interest" description="Disordered" evidence="1">
    <location>
        <begin position="427"/>
        <end position="476"/>
    </location>
</feature>
<gene>
    <name evidence="3" type="ORF">FZEAL_1548</name>
</gene>
<protein>
    <submittedName>
        <fullName evidence="3">Uncharacterized protein</fullName>
    </submittedName>
</protein>
<feature type="compositionally biased region" description="Polar residues" evidence="1">
    <location>
        <begin position="364"/>
        <end position="377"/>
    </location>
</feature>
<feature type="transmembrane region" description="Helical" evidence="2">
    <location>
        <begin position="196"/>
        <end position="222"/>
    </location>
</feature>
<dbReference type="OrthoDB" id="5404940at2759"/>
<comment type="caution">
    <text evidence="3">The sequence shown here is derived from an EMBL/GenBank/DDBJ whole genome shotgun (WGS) entry which is preliminary data.</text>
</comment>
<sequence>MAPSQAPFLYSAVQRNDARFPETKFDPKAVTRASWEPKKPKPKPEGPLVSFNRHPDLHEVLTYRTNEYASMSPLTKSFIKWLRWVQIGLRLLQLVAAAGLLTLMILITKVDALEGWVMRITPGIAILHCVYGVWHLARDAAGRSPASSAAYQLFSALSDLGTAPLYAFGALSAHNKGAEWATLLADQSLMDTFKPVVYYTLIAAGGLHLVSFSISCWLGWMFRKISNMPPDMNPLEDNLTARPKHKRNKSSVATYSTVDNDSRLSTPRGALRQSLVPHEGIHDGIEPPRAIPFTHTRTGSSTTLGSRASRSNLPPSPQYQRAPVTPRRERRDSAASRATTRTSATRSIYHDAYSEIPLDEHNSSRPPSSYNRQNQNRPARFTETWMPTDSLISRTNQRNREVEAARTSAANLENKSYETLAQRYNLDDSDSEYGDENSPAHNFEAGAAGDLRPHPLRLNPPPAQRETPPRATPPRAKTPYFPFADSLTELSSNARRVSASRDITDEKSAFTPRNRQSSIQPESEFIARPYGELKSATPPVMMVGNNRKVSSGNDYKKYASTAYERRNVSGKVAEEGRGGAAGNRFSFLDGRNPLAER</sequence>
<keyword evidence="4" id="KW-1185">Reference proteome</keyword>
<feature type="region of interest" description="Disordered" evidence="1">
    <location>
        <begin position="234"/>
        <end position="414"/>
    </location>
</feature>
<feature type="compositionally biased region" description="Polar residues" evidence="1">
    <location>
        <begin position="385"/>
        <end position="396"/>
    </location>
</feature>
<organism evidence="3 4">
    <name type="scientific">Fusarium zealandicum</name>
    <dbReference type="NCBI Taxonomy" id="1053134"/>
    <lineage>
        <taxon>Eukaryota</taxon>
        <taxon>Fungi</taxon>
        <taxon>Dikarya</taxon>
        <taxon>Ascomycota</taxon>
        <taxon>Pezizomycotina</taxon>
        <taxon>Sordariomycetes</taxon>
        <taxon>Hypocreomycetidae</taxon>
        <taxon>Hypocreales</taxon>
        <taxon>Nectriaceae</taxon>
        <taxon>Fusarium</taxon>
        <taxon>Fusarium staphyleae species complex</taxon>
    </lineage>
</organism>
<feature type="region of interest" description="Disordered" evidence="1">
    <location>
        <begin position="571"/>
        <end position="597"/>
    </location>
</feature>
<keyword evidence="2" id="KW-1133">Transmembrane helix</keyword>
<evidence type="ECO:0000256" key="2">
    <source>
        <dbReference type="SAM" id="Phobius"/>
    </source>
</evidence>
<accession>A0A8H4USI6</accession>
<name>A0A8H4USI6_9HYPO</name>
<evidence type="ECO:0000313" key="3">
    <source>
        <dbReference type="EMBL" id="KAF4982920.1"/>
    </source>
</evidence>
<feature type="transmembrane region" description="Helical" evidence="2">
    <location>
        <begin position="87"/>
        <end position="110"/>
    </location>
</feature>